<dbReference type="HOGENOM" id="CLU_014700_0_0_1"/>
<reference evidence="2 3" key="1">
    <citation type="submission" date="2014-04" db="EMBL/GenBank/DDBJ databases">
        <authorList>
            <consortium name="DOE Joint Genome Institute"/>
            <person name="Kuo A."/>
            <person name="Ruytinx J."/>
            <person name="Rineau F."/>
            <person name="Colpaert J."/>
            <person name="Kohler A."/>
            <person name="Nagy L.G."/>
            <person name="Floudas D."/>
            <person name="Copeland A."/>
            <person name="Barry K.W."/>
            <person name="Cichocki N."/>
            <person name="Veneault-Fourrey C."/>
            <person name="LaButti K."/>
            <person name="Lindquist E.A."/>
            <person name="Lipzen A."/>
            <person name="Lundell T."/>
            <person name="Morin E."/>
            <person name="Murat C."/>
            <person name="Sun H."/>
            <person name="Tunlid A."/>
            <person name="Henrissat B."/>
            <person name="Grigoriev I.V."/>
            <person name="Hibbett D.S."/>
            <person name="Martin F."/>
            <person name="Nordberg H.P."/>
            <person name="Cantor M.N."/>
            <person name="Hua S.X."/>
        </authorList>
    </citation>
    <scope>NUCLEOTIDE SEQUENCE [LARGE SCALE GENOMIC DNA]</scope>
    <source>
        <strain evidence="2 3">UH-Slu-Lm8-n1</strain>
    </source>
</reference>
<name>A0A0C9ZS25_9AGAM</name>
<dbReference type="AlphaFoldDB" id="A0A0C9ZS25"/>
<reference evidence="3" key="2">
    <citation type="submission" date="2015-01" db="EMBL/GenBank/DDBJ databases">
        <title>Evolutionary Origins and Diversification of the Mycorrhizal Mutualists.</title>
        <authorList>
            <consortium name="DOE Joint Genome Institute"/>
            <consortium name="Mycorrhizal Genomics Consortium"/>
            <person name="Kohler A."/>
            <person name="Kuo A."/>
            <person name="Nagy L.G."/>
            <person name="Floudas D."/>
            <person name="Copeland A."/>
            <person name="Barry K.W."/>
            <person name="Cichocki N."/>
            <person name="Veneault-Fourrey C."/>
            <person name="LaButti K."/>
            <person name="Lindquist E.A."/>
            <person name="Lipzen A."/>
            <person name="Lundell T."/>
            <person name="Morin E."/>
            <person name="Murat C."/>
            <person name="Riley R."/>
            <person name="Ohm R."/>
            <person name="Sun H."/>
            <person name="Tunlid A."/>
            <person name="Henrissat B."/>
            <person name="Grigoriev I.V."/>
            <person name="Hibbett D.S."/>
            <person name="Martin F."/>
        </authorList>
    </citation>
    <scope>NUCLEOTIDE SEQUENCE [LARGE SCALE GENOMIC DNA]</scope>
    <source>
        <strain evidence="3">UH-Slu-Lm8-n1</strain>
    </source>
</reference>
<accession>A0A0C9ZS25</accession>
<dbReference type="Proteomes" id="UP000054485">
    <property type="component" value="Unassembled WGS sequence"/>
</dbReference>
<dbReference type="OrthoDB" id="2689774at2759"/>
<keyword evidence="3" id="KW-1185">Reference proteome</keyword>
<gene>
    <name evidence="2" type="ORF">CY34DRAFT_19298</name>
</gene>
<dbReference type="EMBL" id="KN836412">
    <property type="protein sequence ID" value="KIK32091.1"/>
    <property type="molecule type" value="Genomic_DNA"/>
</dbReference>
<dbReference type="InParanoid" id="A0A0C9ZS25"/>
<feature type="non-terminal residue" evidence="2">
    <location>
        <position position="681"/>
    </location>
</feature>
<proteinExistence type="predicted"/>
<evidence type="ECO:0000256" key="1">
    <source>
        <dbReference type="SAM" id="MobiDB-lite"/>
    </source>
</evidence>
<feature type="compositionally biased region" description="Polar residues" evidence="1">
    <location>
        <begin position="562"/>
        <end position="586"/>
    </location>
</feature>
<evidence type="ECO:0000313" key="2">
    <source>
        <dbReference type="EMBL" id="KIK32091.1"/>
    </source>
</evidence>
<sequence>RDWLFTEFDELPDDADRYLEADPLYTGNRTLFETGWGVEKDDIPLMLGHADNEWLFKGLDVSDMFKKGMNAALKNLKDGGLEVQITHDGNAALPDKWHESHEPPIRFISERKDKFLRDGFTLDQPLVFLHHCLREGAERADFLSEIMDMLATEGRRYQWSLHVDRLFDSEVTWDEFSDLVADELSLEPDARANAIGPDGIEPDLPFLRVDALIAVRAYLRNLQNKPDTAVDFLLRSISRFSTPDADDLKMWDWVMQTVKPDNVTTVLQKAHDERSKLSNVGQAIVVDQPSDVSPDLESGVENRSSIVIDDHMEDARSDGSPKVLVTTNTAVHEHELDTSSPVLSSAARPPDPTKVVASDMVVDSAEAWERTSRERRTAWCRRNSLDKPLAFLRYCLTVEDDIEEEDFVREIMYFLPQDQGREHWCERVASLYGGKTTWRQFSQSLADSLGLQGGWQEDDTNHDGKRILSPFQTIEAKLATRAYLRHLKEKPEEADQLFRAFVDGFSTLPSSDGAWDAVRRLSRRMSPTSALQLGYEYWYQFHGDNTEEDQTEGTPHDPLGQTADTGMESQDGMQAHPNSSSHQISQFTAARDDNVHSTDEDPFIPESLFSLAEVQRAINSFSNDGISFNELRNILLTDTPPIHAQAVRNALQTLNPYQVDTKILDALLGKLQQEEMLAVTT</sequence>
<feature type="region of interest" description="Disordered" evidence="1">
    <location>
        <begin position="545"/>
        <end position="586"/>
    </location>
</feature>
<evidence type="ECO:0000313" key="3">
    <source>
        <dbReference type="Proteomes" id="UP000054485"/>
    </source>
</evidence>
<organism evidence="2 3">
    <name type="scientific">Suillus luteus UH-Slu-Lm8-n1</name>
    <dbReference type="NCBI Taxonomy" id="930992"/>
    <lineage>
        <taxon>Eukaryota</taxon>
        <taxon>Fungi</taxon>
        <taxon>Dikarya</taxon>
        <taxon>Basidiomycota</taxon>
        <taxon>Agaricomycotina</taxon>
        <taxon>Agaricomycetes</taxon>
        <taxon>Agaricomycetidae</taxon>
        <taxon>Boletales</taxon>
        <taxon>Suillineae</taxon>
        <taxon>Suillaceae</taxon>
        <taxon>Suillus</taxon>
    </lineage>
</organism>
<protein>
    <submittedName>
        <fullName evidence="2">Uncharacterized protein</fullName>
    </submittedName>
</protein>